<dbReference type="STRING" id="3818.A0A445CJ98"/>
<organism evidence="1 2">
    <name type="scientific">Arachis hypogaea</name>
    <name type="common">Peanut</name>
    <dbReference type="NCBI Taxonomy" id="3818"/>
    <lineage>
        <taxon>Eukaryota</taxon>
        <taxon>Viridiplantae</taxon>
        <taxon>Streptophyta</taxon>
        <taxon>Embryophyta</taxon>
        <taxon>Tracheophyta</taxon>
        <taxon>Spermatophyta</taxon>
        <taxon>Magnoliopsida</taxon>
        <taxon>eudicotyledons</taxon>
        <taxon>Gunneridae</taxon>
        <taxon>Pentapetalae</taxon>
        <taxon>rosids</taxon>
        <taxon>fabids</taxon>
        <taxon>Fabales</taxon>
        <taxon>Fabaceae</taxon>
        <taxon>Papilionoideae</taxon>
        <taxon>50 kb inversion clade</taxon>
        <taxon>dalbergioids sensu lato</taxon>
        <taxon>Dalbergieae</taxon>
        <taxon>Pterocarpus clade</taxon>
        <taxon>Arachis</taxon>
    </lineage>
</organism>
<comment type="caution">
    <text evidence="1">The sequence shown here is derived from an EMBL/GenBank/DDBJ whole genome shotgun (WGS) entry which is preliminary data.</text>
</comment>
<dbReference type="EMBL" id="SDMP01000006">
    <property type="protein sequence ID" value="RYR50988.1"/>
    <property type="molecule type" value="Genomic_DNA"/>
</dbReference>
<reference evidence="1 2" key="1">
    <citation type="submission" date="2019-01" db="EMBL/GenBank/DDBJ databases">
        <title>Sequencing of cultivated peanut Arachis hypogaea provides insights into genome evolution and oil improvement.</title>
        <authorList>
            <person name="Chen X."/>
        </authorList>
    </citation>
    <scope>NUCLEOTIDE SEQUENCE [LARGE SCALE GENOMIC DNA]</scope>
    <source>
        <strain evidence="2">cv. Fuhuasheng</strain>
        <tissue evidence="1">Leaves</tissue>
    </source>
</reference>
<gene>
    <name evidence="1" type="ORF">Ahy_A06g026056</name>
</gene>
<evidence type="ECO:0000313" key="1">
    <source>
        <dbReference type="EMBL" id="RYR50988.1"/>
    </source>
</evidence>
<keyword evidence="2" id="KW-1185">Reference proteome</keyword>
<accession>A0A445CJ98</accession>
<evidence type="ECO:0000313" key="2">
    <source>
        <dbReference type="Proteomes" id="UP000289738"/>
    </source>
</evidence>
<protein>
    <submittedName>
        <fullName evidence="1">Uncharacterized protein</fullName>
    </submittedName>
</protein>
<name>A0A445CJ98_ARAHY</name>
<proteinExistence type="predicted"/>
<dbReference type="AlphaFoldDB" id="A0A445CJ98"/>
<dbReference type="Proteomes" id="UP000289738">
    <property type="component" value="Chromosome A06"/>
</dbReference>
<sequence>MSSVRQSLGVTLGLSLLRSLGLPLGVRYLAFALLEPVKQHLLPRVVVVVVFSTRTDLVALIAFMPTNPNNDLGSLDYKKEERRTLAIKFRYAALRFGTLERQKLIDEVEQFLLFSL</sequence>